<dbReference type="KEGG" id="shx:MS3_00001629"/>
<feature type="region of interest" description="Disordered" evidence="1">
    <location>
        <begin position="1"/>
        <end position="53"/>
    </location>
</feature>
<sequence length="456" mass="51519">MWRTSGDERSKKSDYATPIKAPHKYEKSHVKKPHLSGNRCSGAPLQTPSSSHSFPDIDDVSLTILSRNNKHLKQIDRTKVSNTVPKTLKESNKSTQVIRAKTPTRELSHISITNKCMTSGNAGNRKSKKVSNCNLKVPRSSLNSMKFNSPFVRGLEEFIITDDESKVTTPLRRQKALSEKHIERIGKPHEVIRTKRHTPLKRSILNERAIRKSQRSHSLPAPVGITFDSTESSSVTKITEFRTPDSFNNSLKEPTSSSEIEKYLVSELISRLVTFQDRAYVTHANNPFHLKRTKRLVCGFHEVIKHLRLKHMRIVFVARDLEGNATSFLWQDKITYDEKEAENKIVLSALEKVLCQIWELAKECDPPVPIIITHTRKKLAHLCHKPRLVSVVGIINADGAYEVEKKLLDMKSGVNLRCTTSLGTAQINTVNELTVGNSNATIIEKLRCSVESINIK</sequence>
<dbReference type="InterPro" id="IPR040051">
    <property type="entry name" value="SECISBP2"/>
</dbReference>
<dbReference type="InterPro" id="IPR029064">
    <property type="entry name" value="Ribosomal_eL30-like_sf"/>
</dbReference>
<dbReference type="CTD" id="9728"/>
<dbReference type="RefSeq" id="XP_051074522.1">
    <property type="nucleotide sequence ID" value="XM_051209094.1"/>
</dbReference>
<dbReference type="InterPro" id="IPR004038">
    <property type="entry name" value="Ribosomal_eL8/eL30/eS12/Gad45"/>
</dbReference>
<accession>A0A922LXE9</accession>
<dbReference type="Pfam" id="PF01248">
    <property type="entry name" value="Ribosomal_L7Ae"/>
    <property type="match status" value="1"/>
</dbReference>
<dbReference type="SUPFAM" id="SSF55315">
    <property type="entry name" value="L30e-like"/>
    <property type="match status" value="1"/>
</dbReference>
<dbReference type="Gene3D" id="3.30.1330.30">
    <property type="match status" value="1"/>
</dbReference>
<dbReference type="AlphaFoldDB" id="A0A922LXE9"/>
<reference evidence="3" key="1">
    <citation type="journal article" date="2012" name="Nat. Genet.">
        <title>Whole-genome sequence of Schistosoma haematobium.</title>
        <authorList>
            <person name="Young N.D."/>
            <person name="Jex A.R."/>
            <person name="Li B."/>
            <person name="Liu S."/>
            <person name="Yang L."/>
            <person name="Xiong Z."/>
            <person name="Li Y."/>
            <person name="Cantacessi C."/>
            <person name="Hall R.S."/>
            <person name="Xu X."/>
            <person name="Chen F."/>
            <person name="Wu X."/>
            <person name="Zerlotini A."/>
            <person name="Oliveira G."/>
            <person name="Hofmann A."/>
            <person name="Zhang G."/>
            <person name="Fang X."/>
            <person name="Kang Y."/>
            <person name="Campbell B.E."/>
            <person name="Loukas A."/>
            <person name="Ranganathan S."/>
            <person name="Rollinson D."/>
            <person name="Rinaldi G."/>
            <person name="Brindley P.J."/>
            <person name="Yang H."/>
            <person name="Wang J."/>
            <person name="Wang J."/>
            <person name="Gasser R.B."/>
        </authorList>
    </citation>
    <scope>NUCLEOTIDE SEQUENCE</scope>
</reference>
<feature type="compositionally biased region" description="Basic and acidic residues" evidence="1">
    <location>
        <begin position="1"/>
        <end position="14"/>
    </location>
</feature>
<dbReference type="OrthoDB" id="263617at2759"/>
<dbReference type="EMBL" id="AMPZ03000001">
    <property type="protein sequence ID" value="KAH9595662.1"/>
    <property type="molecule type" value="Genomic_DNA"/>
</dbReference>
<dbReference type="PANTHER" id="PTHR13284:SF4">
    <property type="entry name" value="C2H2-TYPE DOMAIN-CONTAINING PROTEIN"/>
    <property type="match status" value="1"/>
</dbReference>
<proteinExistence type="predicted"/>
<feature type="domain" description="Ribosomal protein eL8/eL30/eS12/Gadd45" evidence="2">
    <location>
        <begin position="291"/>
        <end position="400"/>
    </location>
</feature>
<dbReference type="GO" id="GO:0003730">
    <property type="term" value="F:mRNA 3'-UTR binding"/>
    <property type="evidence" value="ECO:0007669"/>
    <property type="project" value="TreeGrafter"/>
</dbReference>
<evidence type="ECO:0000256" key="1">
    <source>
        <dbReference type="SAM" id="MobiDB-lite"/>
    </source>
</evidence>
<dbReference type="GO" id="GO:0005739">
    <property type="term" value="C:mitochondrion"/>
    <property type="evidence" value="ECO:0007669"/>
    <property type="project" value="TreeGrafter"/>
</dbReference>
<keyword evidence="4" id="KW-1185">Reference proteome</keyword>
<gene>
    <name evidence="3" type="primary">SECISBP2L</name>
    <name evidence="3" type="ORF">MS3_00001629</name>
</gene>
<dbReference type="GO" id="GO:0043021">
    <property type="term" value="F:ribonucleoprotein complex binding"/>
    <property type="evidence" value="ECO:0007669"/>
    <property type="project" value="TreeGrafter"/>
</dbReference>
<feature type="compositionally biased region" description="Polar residues" evidence="1">
    <location>
        <begin position="44"/>
        <end position="53"/>
    </location>
</feature>
<dbReference type="PANTHER" id="PTHR13284">
    <property type="entry name" value="GH01354P"/>
    <property type="match status" value="1"/>
</dbReference>
<dbReference type="GO" id="GO:1990904">
    <property type="term" value="C:ribonucleoprotein complex"/>
    <property type="evidence" value="ECO:0007669"/>
    <property type="project" value="TreeGrafter"/>
</dbReference>
<dbReference type="GeneID" id="24596431"/>
<evidence type="ECO:0000313" key="3">
    <source>
        <dbReference type="EMBL" id="KAH9595662.1"/>
    </source>
</evidence>
<name>A0A922LXE9_SCHHA</name>
<dbReference type="GO" id="GO:0035368">
    <property type="term" value="F:selenocysteine insertion sequence binding"/>
    <property type="evidence" value="ECO:0007669"/>
    <property type="project" value="InterPro"/>
</dbReference>
<evidence type="ECO:0000259" key="2">
    <source>
        <dbReference type="Pfam" id="PF01248"/>
    </source>
</evidence>
<protein>
    <submittedName>
        <fullName evidence="3">Selenocysteine insertion sequence-binding protein 2-like</fullName>
    </submittedName>
</protein>
<comment type="caution">
    <text evidence="3">The sequence shown here is derived from an EMBL/GenBank/DDBJ whole genome shotgun (WGS) entry which is preliminary data.</text>
</comment>
<evidence type="ECO:0000313" key="4">
    <source>
        <dbReference type="Proteomes" id="UP000471633"/>
    </source>
</evidence>
<organism evidence="3 4">
    <name type="scientific">Schistosoma haematobium</name>
    <name type="common">Blood fluke</name>
    <dbReference type="NCBI Taxonomy" id="6185"/>
    <lineage>
        <taxon>Eukaryota</taxon>
        <taxon>Metazoa</taxon>
        <taxon>Spiralia</taxon>
        <taxon>Lophotrochozoa</taxon>
        <taxon>Platyhelminthes</taxon>
        <taxon>Trematoda</taxon>
        <taxon>Digenea</taxon>
        <taxon>Strigeidida</taxon>
        <taxon>Schistosomatoidea</taxon>
        <taxon>Schistosomatidae</taxon>
        <taxon>Schistosoma</taxon>
    </lineage>
</organism>
<reference evidence="3" key="4">
    <citation type="journal article" date="2022" name="PLoS Pathog.">
        <title>Chromosome-level genome of Schistosoma haematobium underpins genome-wide explorations of molecular variation.</title>
        <authorList>
            <person name="Stroehlein A.J."/>
            <person name="Korhonen P.K."/>
            <person name="Lee V.V."/>
            <person name="Ralph S.A."/>
            <person name="Mentink-Kane M."/>
            <person name="You H."/>
            <person name="McManus D.P."/>
            <person name="Tchuente L.T."/>
            <person name="Stothard J.R."/>
            <person name="Kaur P."/>
            <person name="Dudchenko O."/>
            <person name="Aiden E.L."/>
            <person name="Yang B."/>
            <person name="Yang H."/>
            <person name="Emery A.M."/>
            <person name="Webster B.L."/>
            <person name="Brindley P.J."/>
            <person name="Rollinson D."/>
            <person name="Chang B.C.H."/>
            <person name="Gasser R.B."/>
            <person name="Young N.D."/>
        </authorList>
    </citation>
    <scope>NUCLEOTIDE SEQUENCE</scope>
</reference>
<reference evidence="3" key="3">
    <citation type="submission" date="2021-06" db="EMBL/GenBank/DDBJ databases">
        <title>Chromosome-level genome assembly for S. haematobium.</title>
        <authorList>
            <person name="Stroehlein A.J."/>
        </authorList>
    </citation>
    <scope>NUCLEOTIDE SEQUENCE</scope>
</reference>
<dbReference type="Proteomes" id="UP000471633">
    <property type="component" value="Unassembled WGS sequence"/>
</dbReference>
<reference evidence="3" key="2">
    <citation type="journal article" date="2019" name="Gigascience">
        <title>High-quality Schistosoma haematobium genome achieved by single-molecule and long-range sequencing.</title>
        <authorList>
            <person name="Stroehlein A.J."/>
            <person name="Korhonen P.K."/>
            <person name="Chong T.M."/>
            <person name="Lim Y.L."/>
            <person name="Chan K.G."/>
            <person name="Webster B."/>
            <person name="Rollinson D."/>
            <person name="Brindley P.J."/>
            <person name="Gasser R.B."/>
            <person name="Young N.D."/>
        </authorList>
    </citation>
    <scope>NUCLEOTIDE SEQUENCE</scope>
</reference>